<reference evidence="5" key="1">
    <citation type="journal article" date="2023" name="G3 (Bethesda)">
        <title>Whole genome assemblies of Zophobas morio and Tenebrio molitor.</title>
        <authorList>
            <person name="Kaur S."/>
            <person name="Stinson S.A."/>
            <person name="diCenzo G.C."/>
        </authorList>
    </citation>
    <scope>NUCLEOTIDE SEQUENCE</scope>
    <source>
        <strain evidence="5">QUZm001</strain>
    </source>
</reference>
<dbReference type="Pfam" id="PF21788">
    <property type="entry name" value="TNP-like_GBD"/>
    <property type="match status" value="1"/>
</dbReference>
<evidence type="ECO:0000259" key="4">
    <source>
        <dbReference type="Pfam" id="PF22824"/>
    </source>
</evidence>
<organism evidence="5 6">
    <name type="scientific">Zophobas morio</name>
    <dbReference type="NCBI Taxonomy" id="2755281"/>
    <lineage>
        <taxon>Eukaryota</taxon>
        <taxon>Metazoa</taxon>
        <taxon>Ecdysozoa</taxon>
        <taxon>Arthropoda</taxon>
        <taxon>Hexapoda</taxon>
        <taxon>Insecta</taxon>
        <taxon>Pterygota</taxon>
        <taxon>Neoptera</taxon>
        <taxon>Endopterygota</taxon>
        <taxon>Coleoptera</taxon>
        <taxon>Polyphaga</taxon>
        <taxon>Cucujiformia</taxon>
        <taxon>Tenebrionidae</taxon>
        <taxon>Zophobas</taxon>
    </lineage>
</organism>
<evidence type="ECO:0000259" key="1">
    <source>
        <dbReference type="Pfam" id="PF21787"/>
    </source>
</evidence>
<protein>
    <recommendedName>
        <fullName evidence="7">THAP domain-containing protein 9</fullName>
    </recommendedName>
</protein>
<dbReference type="Proteomes" id="UP001168821">
    <property type="component" value="Unassembled WGS sequence"/>
</dbReference>
<feature type="domain" description="DNA transposase THAP9 C-terminal" evidence="4">
    <location>
        <begin position="364"/>
        <end position="505"/>
    </location>
</feature>
<dbReference type="Pfam" id="PF22824">
    <property type="entry name" value="THAP9_C"/>
    <property type="match status" value="1"/>
</dbReference>
<proteinExistence type="predicted"/>
<name>A0AA38ITW7_9CUCU</name>
<dbReference type="PANTHER" id="PTHR47577">
    <property type="entry name" value="THAP DOMAIN-CONTAINING PROTEIN 6"/>
    <property type="match status" value="1"/>
</dbReference>
<comment type="caution">
    <text evidence="5">The sequence shown here is derived from an EMBL/GenBank/DDBJ whole genome shotgun (WGS) entry which is preliminary data.</text>
</comment>
<dbReference type="EMBL" id="JALNTZ010000002">
    <property type="protein sequence ID" value="KAJ3661546.1"/>
    <property type="molecule type" value="Genomic_DNA"/>
</dbReference>
<gene>
    <name evidence="5" type="ORF">Zmor_005937</name>
</gene>
<accession>A0AA38ITW7</accession>
<evidence type="ECO:0000259" key="2">
    <source>
        <dbReference type="Pfam" id="PF21788"/>
    </source>
</evidence>
<feature type="domain" description="Transposable element P transposase-like RNase H C-terminal" evidence="3">
    <location>
        <begin position="265"/>
        <end position="299"/>
    </location>
</feature>
<keyword evidence="6" id="KW-1185">Reference proteome</keyword>
<dbReference type="AlphaFoldDB" id="A0AA38ITW7"/>
<dbReference type="InterPro" id="IPR048367">
    <property type="entry name" value="TNP-like_RNaseH_C"/>
</dbReference>
<feature type="domain" description="Transposable element P transposase-like RNase H" evidence="1">
    <location>
        <begin position="2"/>
        <end position="43"/>
    </location>
</feature>
<dbReference type="InterPro" id="IPR048366">
    <property type="entry name" value="TNP-like_GBD"/>
</dbReference>
<feature type="domain" description="Transposable element P transposase-like GTP-binding insertion" evidence="2">
    <location>
        <begin position="71"/>
        <end position="192"/>
    </location>
</feature>
<dbReference type="Pfam" id="PF21789">
    <property type="entry name" value="TNP-like_RNaseH_C"/>
    <property type="match status" value="1"/>
</dbReference>
<evidence type="ECO:0008006" key="7">
    <source>
        <dbReference type="Google" id="ProtNLM"/>
    </source>
</evidence>
<evidence type="ECO:0000313" key="5">
    <source>
        <dbReference type="EMBL" id="KAJ3661546.1"/>
    </source>
</evidence>
<dbReference type="PANTHER" id="PTHR47577:SF2">
    <property type="entry name" value="THAP DOMAIN CONTAINING 9"/>
    <property type="match status" value="1"/>
</dbReference>
<evidence type="ECO:0000259" key="3">
    <source>
        <dbReference type="Pfam" id="PF21789"/>
    </source>
</evidence>
<dbReference type="InterPro" id="IPR055035">
    <property type="entry name" value="THAP9_C"/>
</dbReference>
<dbReference type="Pfam" id="PF21787">
    <property type="entry name" value="TNP-like_RNaseH_N"/>
    <property type="match status" value="1"/>
</dbReference>
<dbReference type="InterPro" id="IPR048365">
    <property type="entry name" value="TNP-like_RNaseH_N"/>
</dbReference>
<evidence type="ECO:0000313" key="6">
    <source>
        <dbReference type="Proteomes" id="UP001168821"/>
    </source>
</evidence>
<sequence>MNAEQKATLINQCLEKVAEAGVYVASITFDGAPVNIATSKKLGCKFDGDEIQSRFKHPTMATDVDIFFDPCHMLKLVRNCLGEKGCLVDGEDNLILWRFIEQLHDFQQKEQFHLANTLRSQHVNFRTQKMKVKLASQVFSKSVADALEFVKDQISLPQFHDAAATIKFIRIFDMLFDVLNSRNMLQVDYKKPISASNYEKVNNFLTEADQYIISIKTSRVNSSSILRSSRATGFLGFRICVRSLRNLFQKLISTENPRLRYLPMYKISQDHIELFFSSIRAHGGYNNNPSVRQFKSAYKKMLVHVQLKDNFRGNCIPLEHVTVLNNLSPIHNINLSTPRRRVLDVNPELTADQDAFDHDYLLKLGDLTEASSYIITYIAGYVVFYLQKRICCEECLNSLVSVTRDLDIFALIKVKDRGGLQYPSKDVIDVCSRAERILKPFIISSDKKFGLTLNFLEGSLLKSYLGNPIFSSLDEHILDQPAMDNHKNYLIKAIGHRYFNVRLYYLGKESVNQANSERHKNNKLTLFKGQ</sequence>